<dbReference type="InterPro" id="IPR050855">
    <property type="entry name" value="NDM-1-like"/>
</dbReference>
<dbReference type="InterPro" id="IPR001279">
    <property type="entry name" value="Metallo-B-lactamas"/>
</dbReference>
<dbReference type="CDD" id="cd07721">
    <property type="entry name" value="yflN-like_MBL-fold"/>
    <property type="match status" value="1"/>
</dbReference>
<evidence type="ECO:0000259" key="4">
    <source>
        <dbReference type="SMART" id="SM00849"/>
    </source>
</evidence>
<dbReference type="EMBL" id="LYPB01000076">
    <property type="protein sequence ID" value="OAS16305.1"/>
    <property type="molecule type" value="Genomic_DNA"/>
</dbReference>
<gene>
    <name evidence="5" type="ORF">A8708_20000</name>
</gene>
<organism evidence="5 6">
    <name type="scientific">Paenibacillus oryzisoli</name>
    <dbReference type="NCBI Taxonomy" id="1850517"/>
    <lineage>
        <taxon>Bacteria</taxon>
        <taxon>Bacillati</taxon>
        <taxon>Bacillota</taxon>
        <taxon>Bacilli</taxon>
        <taxon>Bacillales</taxon>
        <taxon>Paenibacillaceae</taxon>
        <taxon>Paenibacillus</taxon>
    </lineage>
</organism>
<protein>
    <submittedName>
        <fullName evidence="5">Hydrolase</fullName>
    </submittedName>
</protein>
<dbReference type="OrthoDB" id="9802248at2"/>
<proteinExistence type="predicted"/>
<evidence type="ECO:0000256" key="3">
    <source>
        <dbReference type="ARBA" id="ARBA00048505"/>
    </source>
</evidence>
<dbReference type="AlphaFoldDB" id="A0A198A599"/>
<dbReference type="GO" id="GO:0016787">
    <property type="term" value="F:hydrolase activity"/>
    <property type="evidence" value="ECO:0007669"/>
    <property type="project" value="UniProtKB-KW"/>
</dbReference>
<dbReference type="SUPFAM" id="SSF56281">
    <property type="entry name" value="Metallo-hydrolase/oxidoreductase"/>
    <property type="match status" value="1"/>
</dbReference>
<dbReference type="Proteomes" id="UP000078454">
    <property type="component" value="Unassembled WGS sequence"/>
</dbReference>
<dbReference type="InterPro" id="IPR036866">
    <property type="entry name" value="RibonucZ/Hydroxyglut_hydro"/>
</dbReference>
<comment type="catalytic activity">
    <reaction evidence="1">
        <text>3',5'-cyclic CMP + H2O = CMP + H(+)</text>
        <dbReference type="Rhea" id="RHEA:72675"/>
        <dbReference type="ChEBI" id="CHEBI:15377"/>
        <dbReference type="ChEBI" id="CHEBI:15378"/>
        <dbReference type="ChEBI" id="CHEBI:58003"/>
        <dbReference type="ChEBI" id="CHEBI:60377"/>
    </reaction>
    <physiologicalReaction direction="left-to-right" evidence="1">
        <dbReference type="Rhea" id="RHEA:72676"/>
    </physiologicalReaction>
</comment>
<evidence type="ECO:0000256" key="2">
    <source>
        <dbReference type="ARBA" id="ARBA00034301"/>
    </source>
</evidence>
<feature type="domain" description="Metallo-beta-lactamase" evidence="4">
    <location>
        <begin position="22"/>
        <end position="231"/>
    </location>
</feature>
<name>A0A198A599_9BACL</name>
<dbReference type="PANTHER" id="PTHR42951:SF15">
    <property type="entry name" value="METALLO-BETA-LACTAMASE SUPERFAMILY PROTEIN"/>
    <property type="match status" value="1"/>
</dbReference>
<comment type="catalytic activity">
    <reaction evidence="3">
        <text>3',5'-cyclic UMP + H2O = UMP + H(+)</text>
        <dbReference type="Rhea" id="RHEA:70575"/>
        <dbReference type="ChEBI" id="CHEBI:15377"/>
        <dbReference type="ChEBI" id="CHEBI:15378"/>
        <dbReference type="ChEBI" id="CHEBI:57865"/>
        <dbReference type="ChEBI" id="CHEBI:184387"/>
    </reaction>
    <physiologicalReaction direction="left-to-right" evidence="3">
        <dbReference type="Rhea" id="RHEA:70576"/>
    </physiologicalReaction>
</comment>
<dbReference type="Gene3D" id="3.60.15.10">
    <property type="entry name" value="Ribonuclease Z/Hydroxyacylglutathione hydrolase-like"/>
    <property type="match status" value="1"/>
</dbReference>
<evidence type="ECO:0000313" key="5">
    <source>
        <dbReference type="EMBL" id="OAS16305.1"/>
    </source>
</evidence>
<dbReference type="PANTHER" id="PTHR42951">
    <property type="entry name" value="METALLO-BETA-LACTAMASE DOMAIN-CONTAINING"/>
    <property type="match status" value="1"/>
</dbReference>
<comment type="function">
    <text evidence="2">Counteracts the endogenous Pycsar antiviral defense system. Phosphodiesterase that enables metal-dependent hydrolysis of host cyclic nucleotide Pycsar defense signals such as cCMP and cUMP.</text>
</comment>
<evidence type="ECO:0000313" key="6">
    <source>
        <dbReference type="Proteomes" id="UP000078454"/>
    </source>
</evidence>
<reference evidence="5 6" key="1">
    <citation type="submission" date="2016-05" db="EMBL/GenBank/DDBJ databases">
        <title>Paenibacillus sp. 1ZS3-15 nov., isolated from the rhizosphere soil.</title>
        <authorList>
            <person name="Zhang X.X."/>
            <person name="Zhang J."/>
        </authorList>
    </citation>
    <scope>NUCLEOTIDE SEQUENCE [LARGE SCALE GENOMIC DNA]</scope>
    <source>
        <strain evidence="5 6">1ZS3-15</strain>
    </source>
</reference>
<dbReference type="Pfam" id="PF00753">
    <property type="entry name" value="Lactamase_B"/>
    <property type="match status" value="1"/>
</dbReference>
<comment type="caution">
    <text evidence="5">The sequence shown here is derived from an EMBL/GenBank/DDBJ whole genome shotgun (WGS) entry which is preliminary data.</text>
</comment>
<dbReference type="SMART" id="SM00849">
    <property type="entry name" value="Lactamase_B"/>
    <property type="match status" value="1"/>
</dbReference>
<evidence type="ECO:0000256" key="1">
    <source>
        <dbReference type="ARBA" id="ARBA00034221"/>
    </source>
</evidence>
<sequence length="252" mass="27566">MQISEGLYGVELSVQLMGRTNVIYPALFVDEQGALLIDTGYPGTLPLLHKSIDTLGIDATTLDSVILTHQDIDHIGGLPSLLQDSSRPLEVFASELEKPYIQGDKMLIKVTPASIERAVANLPADTTPEWRDAFRRNLENPPKAPVNTILEDGQVIDRCGGIVVILTPGHTPGHMSLYHTSSKTLIAADSMVVSEGQLQGPIPAYCADYPLALQSLRKFLQYDIERVLCYHGGLLTDNVNQRIAEIIQTIEP</sequence>
<dbReference type="RefSeq" id="WP_068667230.1">
    <property type="nucleotide sequence ID" value="NZ_LYPB01000076.1"/>
</dbReference>
<keyword evidence="5" id="KW-0378">Hydrolase</keyword>
<keyword evidence="6" id="KW-1185">Reference proteome</keyword>
<accession>A0A198A599</accession>
<dbReference type="STRING" id="1850517.A8708_20000"/>